<evidence type="ECO:0000313" key="2">
    <source>
        <dbReference type="Proteomes" id="UP000267606"/>
    </source>
</evidence>
<evidence type="ECO:0000313" key="3">
    <source>
        <dbReference type="WBParaSite" id="OFLC_0001180601-mRNA-1"/>
    </source>
</evidence>
<keyword evidence="2" id="KW-1185">Reference proteome</keyword>
<reference evidence="1 2" key="2">
    <citation type="submission" date="2018-11" db="EMBL/GenBank/DDBJ databases">
        <authorList>
            <consortium name="Pathogen Informatics"/>
        </authorList>
    </citation>
    <scope>NUCLEOTIDE SEQUENCE [LARGE SCALE GENOMIC DNA]</scope>
</reference>
<proteinExistence type="predicted"/>
<organism evidence="3">
    <name type="scientific">Onchocerca flexuosa</name>
    <dbReference type="NCBI Taxonomy" id="387005"/>
    <lineage>
        <taxon>Eukaryota</taxon>
        <taxon>Metazoa</taxon>
        <taxon>Ecdysozoa</taxon>
        <taxon>Nematoda</taxon>
        <taxon>Chromadorea</taxon>
        <taxon>Rhabditida</taxon>
        <taxon>Spirurina</taxon>
        <taxon>Spiruromorpha</taxon>
        <taxon>Filarioidea</taxon>
        <taxon>Onchocercidae</taxon>
        <taxon>Onchocerca</taxon>
    </lineage>
</organism>
<dbReference type="Proteomes" id="UP000267606">
    <property type="component" value="Unassembled WGS sequence"/>
</dbReference>
<dbReference type="STRING" id="387005.A0A183HWE4"/>
<sequence>MAGIISSANLSFTTNIPEIPIEYTIVDQPEYGVVQCSRGLGQFEICSTFTQNDIDNSRVQYRHSSFAHPLLDTFSFQVFSSKNTTNSWN</sequence>
<dbReference type="WBParaSite" id="OFLC_0001180601-mRNA-1">
    <property type="protein sequence ID" value="OFLC_0001180601-mRNA-1"/>
    <property type="gene ID" value="OFLC_0001180601"/>
</dbReference>
<protein>
    <submittedName>
        <fullName evidence="1 3">Uncharacterized protein</fullName>
    </submittedName>
</protein>
<name>A0A183HWE4_9BILA</name>
<dbReference type="Pfam" id="PF16184">
    <property type="entry name" value="Cadherin_3"/>
    <property type="match status" value="1"/>
</dbReference>
<evidence type="ECO:0000313" key="1">
    <source>
        <dbReference type="EMBL" id="VDO79435.1"/>
    </source>
</evidence>
<dbReference type="EMBL" id="UZAJ01017566">
    <property type="protein sequence ID" value="VDO79435.1"/>
    <property type="molecule type" value="Genomic_DNA"/>
</dbReference>
<dbReference type="AlphaFoldDB" id="A0A183HWE4"/>
<accession>A0A183HWE4</accession>
<gene>
    <name evidence="1" type="ORF">OFLC_LOCUS11810</name>
</gene>
<reference evidence="3" key="1">
    <citation type="submission" date="2016-06" db="UniProtKB">
        <authorList>
            <consortium name="WormBaseParasite"/>
        </authorList>
    </citation>
    <scope>IDENTIFICATION</scope>
</reference>